<dbReference type="EC" id="3.6.3.14" evidence="12"/>
<proteinExistence type="inferred from homology"/>
<dbReference type="HAMAP" id="MF_01398">
    <property type="entry name" value="ATP_synth_b_bprime"/>
    <property type="match status" value="1"/>
</dbReference>
<keyword evidence="2" id="KW-0813">Transport</keyword>
<evidence type="ECO:0000256" key="9">
    <source>
        <dbReference type="ARBA" id="ARBA00025198"/>
    </source>
</evidence>
<accession>A0A3B0T268</accession>
<keyword evidence="10" id="KW-0175">Coiled coil</keyword>
<keyword evidence="5" id="KW-0375">Hydrogen ion transport</keyword>
<keyword evidence="7" id="KW-0406">Ion transport</keyword>
<evidence type="ECO:0000313" key="12">
    <source>
        <dbReference type="EMBL" id="VAW07457.1"/>
    </source>
</evidence>
<dbReference type="GO" id="GO:0045259">
    <property type="term" value="C:proton-transporting ATP synthase complex"/>
    <property type="evidence" value="ECO:0007669"/>
    <property type="project" value="UniProtKB-KW"/>
</dbReference>
<dbReference type="AlphaFoldDB" id="A0A3B0T268"/>
<dbReference type="CDD" id="cd06503">
    <property type="entry name" value="ATP-synt_Fo_b"/>
    <property type="match status" value="1"/>
</dbReference>
<name>A0A3B0T268_9ZZZZ</name>
<comment type="function">
    <text evidence="9">F(1)F(0) ATP synthase produces ATP from ADP in the presence of a proton or sodium gradient. F-type ATPases consist of two structural domains, F(1) containing the extramembraneous catalytic core and F(0) containing the membrane proton channel, linked together by a central stalk and a peripheral stalk. During catalysis, ATP synthesis in the catalytic domain of F(1) is coupled via a rotary mechanism of the central stalk subunits to proton translocation.</text>
</comment>
<reference evidence="12" key="1">
    <citation type="submission" date="2018-06" db="EMBL/GenBank/DDBJ databases">
        <authorList>
            <person name="Zhirakovskaya E."/>
        </authorList>
    </citation>
    <scope>NUCLEOTIDE SEQUENCE</scope>
</reference>
<evidence type="ECO:0000256" key="2">
    <source>
        <dbReference type="ARBA" id="ARBA00022448"/>
    </source>
</evidence>
<keyword evidence="3" id="KW-0138">CF(0)</keyword>
<dbReference type="GO" id="GO:0015986">
    <property type="term" value="P:proton motive force-driven ATP synthesis"/>
    <property type="evidence" value="ECO:0007669"/>
    <property type="project" value="InterPro"/>
</dbReference>
<keyword evidence="4 11" id="KW-0812">Transmembrane</keyword>
<evidence type="ECO:0000256" key="8">
    <source>
        <dbReference type="ARBA" id="ARBA00023136"/>
    </source>
</evidence>
<evidence type="ECO:0000256" key="4">
    <source>
        <dbReference type="ARBA" id="ARBA00022692"/>
    </source>
</evidence>
<dbReference type="InterPro" id="IPR002146">
    <property type="entry name" value="ATP_synth_b/b'su_bac/chlpt"/>
</dbReference>
<dbReference type="GO" id="GO:0015078">
    <property type="term" value="F:proton transmembrane transporter activity"/>
    <property type="evidence" value="ECO:0007669"/>
    <property type="project" value="InterPro"/>
</dbReference>
<evidence type="ECO:0000256" key="6">
    <source>
        <dbReference type="ARBA" id="ARBA00022989"/>
    </source>
</evidence>
<evidence type="ECO:0000256" key="10">
    <source>
        <dbReference type="SAM" id="Coils"/>
    </source>
</evidence>
<evidence type="ECO:0000256" key="1">
    <source>
        <dbReference type="ARBA" id="ARBA00004167"/>
    </source>
</evidence>
<organism evidence="12">
    <name type="scientific">hydrothermal vent metagenome</name>
    <dbReference type="NCBI Taxonomy" id="652676"/>
    <lineage>
        <taxon>unclassified sequences</taxon>
        <taxon>metagenomes</taxon>
        <taxon>ecological metagenomes</taxon>
    </lineage>
</organism>
<comment type="subcellular location">
    <subcellularLocation>
        <location evidence="1">Membrane</location>
        <topology evidence="1">Single-pass membrane protein</topology>
    </subcellularLocation>
</comment>
<feature type="transmembrane region" description="Helical" evidence="11">
    <location>
        <begin position="34"/>
        <end position="51"/>
    </location>
</feature>
<sequence>MADQNHDIETQAATVAETGHDAGVHGYDHWYQDPGVWVALAIITFFLLLIWKKIPAMIGKMLDNKVSEIATQLDNARSLREEASAMLAKYQRNQRDAEKMAADMIAKAEAEVKILTAEANSQIKEITGRRIKLAEQKIAQAEANALKEIRQLVVQVATTAARELIADNMKLKDQNALIKSSIDKLDRQLH</sequence>
<dbReference type="GO" id="GO:0016787">
    <property type="term" value="F:hydrolase activity"/>
    <property type="evidence" value="ECO:0007669"/>
    <property type="project" value="UniProtKB-KW"/>
</dbReference>
<evidence type="ECO:0000256" key="3">
    <source>
        <dbReference type="ARBA" id="ARBA00022547"/>
    </source>
</evidence>
<keyword evidence="6 11" id="KW-1133">Transmembrane helix</keyword>
<evidence type="ECO:0000256" key="7">
    <source>
        <dbReference type="ARBA" id="ARBA00023065"/>
    </source>
</evidence>
<feature type="coiled-coil region" evidence="10">
    <location>
        <begin position="73"/>
        <end position="151"/>
    </location>
</feature>
<dbReference type="EMBL" id="UOEJ01000275">
    <property type="protein sequence ID" value="VAW07457.1"/>
    <property type="molecule type" value="Genomic_DNA"/>
</dbReference>
<evidence type="ECO:0000256" key="5">
    <source>
        <dbReference type="ARBA" id="ARBA00022781"/>
    </source>
</evidence>
<evidence type="ECO:0000256" key="11">
    <source>
        <dbReference type="SAM" id="Phobius"/>
    </source>
</evidence>
<keyword evidence="8 11" id="KW-0472">Membrane</keyword>
<gene>
    <name evidence="12" type="ORF">MNBD_ALPHA01-1012</name>
</gene>
<dbReference type="Pfam" id="PF00430">
    <property type="entry name" value="ATP-synt_B"/>
    <property type="match status" value="1"/>
</dbReference>
<protein>
    <submittedName>
        <fullName evidence="12">ATP synthase F0 sector subunit b</fullName>
        <ecNumber evidence="12">3.6.3.14</ecNumber>
    </submittedName>
</protein>
<keyword evidence="12" id="KW-0378">Hydrolase</keyword>